<reference evidence="1 2" key="1">
    <citation type="submission" date="2020-08" db="EMBL/GenBank/DDBJ databases">
        <title>Genomic Encyclopedia of Type Strains, Phase IV (KMG-IV): sequencing the most valuable type-strain genomes for metagenomic binning, comparative biology and taxonomic classification.</title>
        <authorList>
            <person name="Goeker M."/>
        </authorList>
    </citation>
    <scope>NUCLEOTIDE SEQUENCE [LARGE SCALE GENOMIC DNA]</scope>
    <source>
        <strain evidence="1 2">DSM 7050</strain>
    </source>
</reference>
<sequence length="371" mass="39594">MVDRNMMLPATANRYQPALAVIQAGTYARERAMREDAQAAGGMKPLGDMAQTAPARPKDMQAINEYYFGISLTPMEVMFSMVERAVDFLNDKLGVGSDGDPKAVEAGNKWREEALIKNVGVGSGDDFRIPKPGENGVTFRAVAKLVLEKFKTEFLAGDGDLRKALEDAAGFRLDGMSAVDLFKAFAEPESDAARRVYDAVSEGLAGQAGSKVSQRLEAATSGAKSVEETLADQKGSSIDVVDKETIAEDLKAVRTAEAKEKLDEAAAIPEKIRDALEEIQAGKDTSGTDSSQAALAIVQALSGMSETVSSPATGQDAPEMELDLSGIARDAAKEDHDEGTKGEALRGLLAQYLELIDASDIDKKQKLSIRL</sequence>
<dbReference type="Proteomes" id="UP000539538">
    <property type="component" value="Unassembled WGS sequence"/>
</dbReference>
<keyword evidence="2" id="KW-1185">Reference proteome</keyword>
<proteinExistence type="predicted"/>
<dbReference type="RefSeq" id="WP_183261884.1">
    <property type="nucleotide sequence ID" value="NZ_BAAAVZ010000003.1"/>
</dbReference>
<gene>
    <name evidence="1" type="ORF">GGQ99_001616</name>
</gene>
<name>A0ABR6KZF2_9HYPH</name>
<organism evidence="1 2">
    <name type="scientific">Aminobacter niigataensis</name>
    <dbReference type="NCBI Taxonomy" id="83265"/>
    <lineage>
        <taxon>Bacteria</taxon>
        <taxon>Pseudomonadati</taxon>
        <taxon>Pseudomonadota</taxon>
        <taxon>Alphaproteobacteria</taxon>
        <taxon>Hyphomicrobiales</taxon>
        <taxon>Phyllobacteriaceae</taxon>
        <taxon>Aminobacter</taxon>
    </lineage>
</organism>
<evidence type="ECO:0000313" key="1">
    <source>
        <dbReference type="EMBL" id="MBB4649894.1"/>
    </source>
</evidence>
<comment type="caution">
    <text evidence="1">The sequence shown here is derived from an EMBL/GenBank/DDBJ whole genome shotgun (WGS) entry which is preliminary data.</text>
</comment>
<accession>A0ABR6KZF2</accession>
<dbReference type="EMBL" id="JACHOT010000001">
    <property type="protein sequence ID" value="MBB4649894.1"/>
    <property type="molecule type" value="Genomic_DNA"/>
</dbReference>
<evidence type="ECO:0000313" key="2">
    <source>
        <dbReference type="Proteomes" id="UP000539538"/>
    </source>
</evidence>
<protein>
    <submittedName>
        <fullName evidence="1">Uncharacterized protein</fullName>
    </submittedName>
</protein>